<accession>A0A318JMM9</accession>
<organism evidence="1 2">
    <name type="scientific">Aquitalea magnusonii</name>
    <dbReference type="NCBI Taxonomy" id="332411"/>
    <lineage>
        <taxon>Bacteria</taxon>
        <taxon>Pseudomonadati</taxon>
        <taxon>Pseudomonadota</taxon>
        <taxon>Betaproteobacteria</taxon>
        <taxon>Neisseriales</taxon>
        <taxon>Chromobacteriaceae</taxon>
        <taxon>Aquitalea</taxon>
    </lineage>
</organism>
<gene>
    <name evidence="1" type="ORF">DFR38_105176</name>
</gene>
<sequence length="155" mass="17271">MAYEWFASAFQRYLSAMELSQRRLLDAQQDACLSWTAAWLPAYPLAEGEVQNRIDGSLLSGVSLLQAQADNQRDLMLAAEKSLNEMHKHLLQQLEQSGLHPSYAVMKQALQLGQSSGSAVSKMSRQVGHFAATSFSSASLNAARDMRRVWKQQKP</sequence>
<dbReference type="Proteomes" id="UP000248395">
    <property type="component" value="Unassembled WGS sequence"/>
</dbReference>
<dbReference type="EMBL" id="QJKC01000005">
    <property type="protein sequence ID" value="PXX49133.1"/>
    <property type="molecule type" value="Genomic_DNA"/>
</dbReference>
<comment type="caution">
    <text evidence="1">The sequence shown here is derived from an EMBL/GenBank/DDBJ whole genome shotgun (WGS) entry which is preliminary data.</text>
</comment>
<protein>
    <recommendedName>
        <fullName evidence="3">Phasin domain-containing protein</fullName>
    </recommendedName>
</protein>
<keyword evidence="2" id="KW-1185">Reference proteome</keyword>
<proteinExistence type="predicted"/>
<dbReference type="OrthoDB" id="8587976at2"/>
<dbReference type="AlphaFoldDB" id="A0A318JMM9"/>
<evidence type="ECO:0008006" key="3">
    <source>
        <dbReference type="Google" id="ProtNLM"/>
    </source>
</evidence>
<evidence type="ECO:0000313" key="2">
    <source>
        <dbReference type="Proteomes" id="UP000248395"/>
    </source>
</evidence>
<dbReference type="RefSeq" id="WP_059287270.1">
    <property type="nucleotide sequence ID" value="NZ_LNQU01000180.1"/>
</dbReference>
<name>A0A318JMM9_9NEIS</name>
<reference evidence="1 2" key="1">
    <citation type="submission" date="2018-05" db="EMBL/GenBank/DDBJ databases">
        <title>Genomic Encyclopedia of Type Strains, Phase IV (KMG-IV): sequencing the most valuable type-strain genomes for metagenomic binning, comparative biology and taxonomic classification.</title>
        <authorList>
            <person name="Goeker M."/>
        </authorList>
    </citation>
    <scope>NUCLEOTIDE SEQUENCE [LARGE SCALE GENOMIC DNA]</scope>
    <source>
        <strain evidence="1 2">DSM 25134</strain>
    </source>
</reference>
<evidence type="ECO:0000313" key="1">
    <source>
        <dbReference type="EMBL" id="PXX49133.1"/>
    </source>
</evidence>